<gene>
    <name evidence="1" type="primary">MALSU1_2</name>
    <name evidence="1" type="ORF">PHYBOEH_009813</name>
</gene>
<accession>A0A8T1VQP3</accession>
<organism evidence="1 2">
    <name type="scientific">Phytophthora boehmeriae</name>
    <dbReference type="NCBI Taxonomy" id="109152"/>
    <lineage>
        <taxon>Eukaryota</taxon>
        <taxon>Sar</taxon>
        <taxon>Stramenopiles</taxon>
        <taxon>Oomycota</taxon>
        <taxon>Peronosporomycetes</taxon>
        <taxon>Peronosporales</taxon>
        <taxon>Peronosporaceae</taxon>
        <taxon>Phytophthora</taxon>
    </lineage>
</organism>
<dbReference type="EMBL" id="JAGDFL010000637">
    <property type="protein sequence ID" value="KAG7383685.1"/>
    <property type="molecule type" value="Genomic_DNA"/>
</dbReference>
<dbReference type="Proteomes" id="UP000693981">
    <property type="component" value="Unassembled WGS sequence"/>
</dbReference>
<name>A0A8T1VQP3_9STRA</name>
<protein>
    <submittedName>
        <fullName evidence="1">Mitochondrial assembly of ribosomal large subunit protein 1</fullName>
    </submittedName>
</protein>
<proteinExistence type="predicted"/>
<dbReference type="OrthoDB" id="21330at2759"/>
<sequence>MTSQLLRQAIRLRSQVISRCHSNIYQARALQTLFLRAIAKPCVVEEVHVAETENEAANEYLGVRYNATKIKKYSAEPEMNGQVLKRGDFWTALDAAKAYDKLVVAYCETDSPRNFK</sequence>
<comment type="caution">
    <text evidence="1">The sequence shown here is derived from an EMBL/GenBank/DDBJ whole genome shotgun (WGS) entry which is preliminary data.</text>
</comment>
<evidence type="ECO:0000313" key="2">
    <source>
        <dbReference type="Proteomes" id="UP000693981"/>
    </source>
</evidence>
<keyword evidence="2" id="KW-1185">Reference proteome</keyword>
<dbReference type="AlphaFoldDB" id="A0A8T1VQP3"/>
<reference evidence="1" key="1">
    <citation type="submission" date="2021-02" db="EMBL/GenBank/DDBJ databases">
        <authorList>
            <person name="Palmer J.M."/>
        </authorList>
    </citation>
    <scope>NUCLEOTIDE SEQUENCE</scope>
    <source>
        <strain evidence="1">SCRP23</strain>
    </source>
</reference>
<evidence type="ECO:0000313" key="1">
    <source>
        <dbReference type="EMBL" id="KAG7383685.1"/>
    </source>
</evidence>